<evidence type="ECO:0000259" key="2">
    <source>
        <dbReference type="PROSITE" id="PS51819"/>
    </source>
</evidence>
<keyword evidence="1" id="KW-0479">Metal-binding</keyword>
<dbReference type="InterPro" id="IPR029068">
    <property type="entry name" value="Glyas_Bleomycin-R_OHBP_Dase"/>
</dbReference>
<dbReference type="SUPFAM" id="SSF54593">
    <property type="entry name" value="Glyoxalase/Bleomycin resistance protein/Dihydroxybiphenyl dioxygenase"/>
    <property type="match status" value="1"/>
</dbReference>
<reference evidence="4" key="1">
    <citation type="submission" date="2016-10" db="EMBL/GenBank/DDBJ databases">
        <authorList>
            <person name="Varghese N."/>
            <person name="Submissions S."/>
        </authorList>
    </citation>
    <scope>NUCLEOTIDE SEQUENCE [LARGE SCALE GENOMIC DNA]</scope>
    <source>
        <strain evidence="4">DSM 22427</strain>
    </source>
</reference>
<dbReference type="PANTHER" id="PTHR43048">
    <property type="entry name" value="METHYLMALONYL-COA EPIMERASE"/>
    <property type="match status" value="1"/>
</dbReference>
<sequence length="147" mass="15728">MIGHATHYGLNVQNIERSLEFYGDQLGFEVDRRFPVSDVQSDIVGVDGVAGEIAFLEAGGFEIELIAYDAPENDVVHETADGHDVGVAHICITVDDIAGLYEELTPAVEFVNAPQTVGNGADIAYARDPDGNYVELYEPPASDSAGD</sequence>
<dbReference type="InterPro" id="IPR051785">
    <property type="entry name" value="MMCE/EMCE_epimerase"/>
</dbReference>
<evidence type="ECO:0000313" key="3">
    <source>
        <dbReference type="EMBL" id="SFS93104.1"/>
    </source>
</evidence>
<dbReference type="GO" id="GO:0046491">
    <property type="term" value="P:L-methylmalonyl-CoA metabolic process"/>
    <property type="evidence" value="ECO:0007669"/>
    <property type="project" value="TreeGrafter"/>
</dbReference>
<keyword evidence="3" id="KW-0560">Oxidoreductase</keyword>
<dbReference type="GO" id="GO:0046872">
    <property type="term" value="F:metal ion binding"/>
    <property type="evidence" value="ECO:0007669"/>
    <property type="project" value="UniProtKB-KW"/>
</dbReference>
<evidence type="ECO:0000256" key="1">
    <source>
        <dbReference type="ARBA" id="ARBA00022723"/>
    </source>
</evidence>
<name>A0A1I6TVB7_9EURY</name>
<dbReference type="InterPro" id="IPR037523">
    <property type="entry name" value="VOC_core"/>
</dbReference>
<evidence type="ECO:0000313" key="4">
    <source>
        <dbReference type="Proteomes" id="UP000199199"/>
    </source>
</evidence>
<feature type="domain" description="VOC" evidence="2">
    <location>
        <begin position="1"/>
        <end position="139"/>
    </location>
</feature>
<dbReference type="Proteomes" id="UP000199199">
    <property type="component" value="Unassembled WGS sequence"/>
</dbReference>
<dbReference type="OrthoDB" id="6111at2157"/>
<gene>
    <name evidence="3" type="ORF">SAMN04488556_3467</name>
</gene>
<dbReference type="InterPro" id="IPR004360">
    <property type="entry name" value="Glyas_Fos-R_dOase_dom"/>
</dbReference>
<proteinExistence type="predicted"/>
<protein>
    <submittedName>
        <fullName evidence="3">Catechol 2,3-dioxygenase</fullName>
    </submittedName>
</protein>
<keyword evidence="4" id="KW-1185">Reference proteome</keyword>
<keyword evidence="3" id="KW-0223">Dioxygenase</keyword>
<dbReference type="GO" id="GO:0051213">
    <property type="term" value="F:dioxygenase activity"/>
    <property type="evidence" value="ECO:0007669"/>
    <property type="project" value="UniProtKB-KW"/>
</dbReference>
<dbReference type="AlphaFoldDB" id="A0A1I6TVB7"/>
<accession>A0A1I6TVB7</accession>
<dbReference type="PANTHER" id="PTHR43048:SF3">
    <property type="entry name" value="METHYLMALONYL-COA EPIMERASE, MITOCHONDRIAL"/>
    <property type="match status" value="1"/>
</dbReference>
<organism evidence="3 4">
    <name type="scientific">Halostagnicola kamekurae</name>
    <dbReference type="NCBI Taxonomy" id="619731"/>
    <lineage>
        <taxon>Archaea</taxon>
        <taxon>Methanobacteriati</taxon>
        <taxon>Methanobacteriota</taxon>
        <taxon>Stenosarchaea group</taxon>
        <taxon>Halobacteria</taxon>
        <taxon>Halobacteriales</taxon>
        <taxon>Natrialbaceae</taxon>
        <taxon>Halostagnicola</taxon>
    </lineage>
</organism>
<dbReference type="PROSITE" id="PS51819">
    <property type="entry name" value="VOC"/>
    <property type="match status" value="1"/>
</dbReference>
<dbReference type="EMBL" id="FOZS01000003">
    <property type="protein sequence ID" value="SFS93104.1"/>
    <property type="molecule type" value="Genomic_DNA"/>
</dbReference>
<dbReference type="Pfam" id="PF00903">
    <property type="entry name" value="Glyoxalase"/>
    <property type="match status" value="1"/>
</dbReference>
<dbReference type="Gene3D" id="3.10.180.10">
    <property type="entry name" value="2,3-Dihydroxybiphenyl 1,2-Dioxygenase, domain 1"/>
    <property type="match status" value="1"/>
</dbReference>
<dbReference type="GO" id="GO:0004493">
    <property type="term" value="F:methylmalonyl-CoA epimerase activity"/>
    <property type="evidence" value="ECO:0007669"/>
    <property type="project" value="TreeGrafter"/>
</dbReference>
<dbReference type="RefSeq" id="WP_092906312.1">
    <property type="nucleotide sequence ID" value="NZ_FOZS01000003.1"/>
</dbReference>